<protein>
    <submittedName>
        <fullName evidence="2">Uncharacterized protein</fullName>
    </submittedName>
</protein>
<organism evidence="2">
    <name type="scientific">Rhizophora mucronata</name>
    <name type="common">Asiatic mangrove</name>
    <dbReference type="NCBI Taxonomy" id="61149"/>
    <lineage>
        <taxon>Eukaryota</taxon>
        <taxon>Viridiplantae</taxon>
        <taxon>Streptophyta</taxon>
        <taxon>Embryophyta</taxon>
        <taxon>Tracheophyta</taxon>
        <taxon>Spermatophyta</taxon>
        <taxon>Magnoliopsida</taxon>
        <taxon>eudicotyledons</taxon>
        <taxon>Gunneridae</taxon>
        <taxon>Pentapetalae</taxon>
        <taxon>rosids</taxon>
        <taxon>fabids</taxon>
        <taxon>Malpighiales</taxon>
        <taxon>Rhizophoraceae</taxon>
        <taxon>Rhizophora</taxon>
    </lineage>
</organism>
<sequence length="46" mass="5277">MGEILTPKTSHARSGYSRSRNECIQTKSSESKRRKRIGGLFTFFAR</sequence>
<evidence type="ECO:0000313" key="2">
    <source>
        <dbReference type="EMBL" id="MBX11645.1"/>
    </source>
</evidence>
<reference evidence="2" key="1">
    <citation type="submission" date="2018-02" db="EMBL/GenBank/DDBJ databases">
        <title>Rhizophora mucronata_Transcriptome.</title>
        <authorList>
            <person name="Meera S.P."/>
            <person name="Sreeshan A."/>
            <person name="Augustine A."/>
        </authorList>
    </citation>
    <scope>NUCLEOTIDE SEQUENCE</scope>
    <source>
        <tissue evidence="2">Leaf</tissue>
    </source>
</reference>
<name>A0A2P2L103_RHIMU</name>
<feature type="region of interest" description="Disordered" evidence="1">
    <location>
        <begin position="1"/>
        <end position="32"/>
    </location>
</feature>
<evidence type="ECO:0000256" key="1">
    <source>
        <dbReference type="SAM" id="MobiDB-lite"/>
    </source>
</evidence>
<proteinExistence type="predicted"/>
<dbReference type="AlphaFoldDB" id="A0A2P2L103"/>
<dbReference type="EMBL" id="GGEC01031161">
    <property type="protein sequence ID" value="MBX11645.1"/>
    <property type="molecule type" value="Transcribed_RNA"/>
</dbReference>
<accession>A0A2P2L103</accession>
<feature type="compositionally biased region" description="Polar residues" evidence="1">
    <location>
        <begin position="16"/>
        <end position="28"/>
    </location>
</feature>